<dbReference type="RefSeq" id="WP_138836682.1">
    <property type="nucleotide sequence ID" value="NZ_VCNI01000002.1"/>
</dbReference>
<protein>
    <submittedName>
        <fullName evidence="4">GNAT family N-acetyltransferase</fullName>
    </submittedName>
</protein>
<evidence type="ECO:0000313" key="5">
    <source>
        <dbReference type="Proteomes" id="UP000751614"/>
    </source>
</evidence>
<dbReference type="PANTHER" id="PTHR42919">
    <property type="entry name" value="N-ALPHA-ACETYLTRANSFERASE"/>
    <property type="match status" value="1"/>
</dbReference>
<dbReference type="Gene3D" id="3.40.630.30">
    <property type="match status" value="1"/>
</dbReference>
<dbReference type="Pfam" id="PF00583">
    <property type="entry name" value="Acetyltransf_1"/>
    <property type="match status" value="1"/>
</dbReference>
<dbReference type="Proteomes" id="UP000751614">
    <property type="component" value="Unassembled WGS sequence"/>
</dbReference>
<gene>
    <name evidence="4" type="ORF">FGG15_12410</name>
</gene>
<evidence type="ECO:0000256" key="1">
    <source>
        <dbReference type="ARBA" id="ARBA00022679"/>
    </source>
</evidence>
<comment type="caution">
    <text evidence="4">The sequence shown here is derived from an EMBL/GenBank/DDBJ whole genome shotgun (WGS) entry which is preliminary data.</text>
</comment>
<evidence type="ECO:0000256" key="2">
    <source>
        <dbReference type="ARBA" id="ARBA00023315"/>
    </source>
</evidence>
<keyword evidence="2" id="KW-0012">Acyltransferase</keyword>
<dbReference type="InterPro" id="IPR000182">
    <property type="entry name" value="GNAT_dom"/>
</dbReference>
<dbReference type="PANTHER" id="PTHR42919:SF8">
    <property type="entry name" value="N-ALPHA-ACETYLTRANSFERASE 50"/>
    <property type="match status" value="1"/>
</dbReference>
<keyword evidence="1" id="KW-0808">Transferase</keyword>
<accession>A0ABY2WJH1</accession>
<feature type="domain" description="N-acetyltransferase" evidence="3">
    <location>
        <begin position="8"/>
        <end position="176"/>
    </location>
</feature>
<reference evidence="4 5" key="1">
    <citation type="submission" date="2019-05" db="EMBL/GenBank/DDBJ databases">
        <title>Flagellimonas sp. AsT0115, sp. nov., isolated from a marine red algae, Asparagopsis taxiformis.</title>
        <authorList>
            <person name="Kim J."/>
            <person name="Jeong S.E."/>
            <person name="Jeon C.O."/>
        </authorList>
    </citation>
    <scope>NUCLEOTIDE SEQUENCE [LARGE SCALE GENOMIC DNA]</scope>
    <source>
        <strain evidence="4 5">AsT0115</strain>
    </source>
</reference>
<evidence type="ECO:0000313" key="4">
    <source>
        <dbReference type="EMBL" id="TMU54988.1"/>
    </source>
</evidence>
<dbReference type="PROSITE" id="PS51186">
    <property type="entry name" value="GNAT"/>
    <property type="match status" value="1"/>
</dbReference>
<dbReference type="CDD" id="cd04301">
    <property type="entry name" value="NAT_SF"/>
    <property type="match status" value="1"/>
</dbReference>
<keyword evidence="5" id="KW-1185">Reference proteome</keyword>
<dbReference type="InterPro" id="IPR051556">
    <property type="entry name" value="N-term/lysine_N-AcTrnsfr"/>
</dbReference>
<proteinExistence type="predicted"/>
<sequence length="176" mass="20657">MNQPSNHLSFRECTLSDLDTLIQISKDTFIAAFEAENEPEDFREYIESAFSKEQLQKELLNQHSQFFFVFENVDLVGYFKVNKDQAQTDVKDKDSLELERIYVVGHHQGKGIGAWMLQQVIDLAKDNGMDYVWLGVWEHNPGAIRFYQKYGFTKFGTHPYYIGDDQQTDWLLRLML</sequence>
<dbReference type="EMBL" id="VCNI01000002">
    <property type="protein sequence ID" value="TMU54988.1"/>
    <property type="molecule type" value="Genomic_DNA"/>
</dbReference>
<dbReference type="InterPro" id="IPR016181">
    <property type="entry name" value="Acyl_CoA_acyltransferase"/>
</dbReference>
<organism evidence="4 5">
    <name type="scientific">Flagellimonas algicola</name>
    <dbReference type="NCBI Taxonomy" id="2583815"/>
    <lineage>
        <taxon>Bacteria</taxon>
        <taxon>Pseudomonadati</taxon>
        <taxon>Bacteroidota</taxon>
        <taxon>Flavobacteriia</taxon>
        <taxon>Flavobacteriales</taxon>
        <taxon>Flavobacteriaceae</taxon>
        <taxon>Flagellimonas</taxon>
    </lineage>
</organism>
<evidence type="ECO:0000259" key="3">
    <source>
        <dbReference type="PROSITE" id="PS51186"/>
    </source>
</evidence>
<dbReference type="SUPFAM" id="SSF55729">
    <property type="entry name" value="Acyl-CoA N-acyltransferases (Nat)"/>
    <property type="match status" value="1"/>
</dbReference>
<name>A0ABY2WJH1_9FLAO</name>